<keyword evidence="2 3" id="KW-0808">Transferase</keyword>
<dbReference type="EMBL" id="CP032869">
    <property type="protein sequence ID" value="AYL95788.1"/>
    <property type="molecule type" value="Genomic_DNA"/>
</dbReference>
<dbReference type="PANTHER" id="PTHR34136">
    <property type="match status" value="1"/>
</dbReference>
<evidence type="ECO:0000256" key="2">
    <source>
        <dbReference type="ARBA" id="ARBA00022679"/>
    </source>
</evidence>
<dbReference type="Pfam" id="PF03808">
    <property type="entry name" value="Glyco_tran_WecG"/>
    <property type="match status" value="1"/>
</dbReference>
<evidence type="ECO:0000256" key="1">
    <source>
        <dbReference type="ARBA" id="ARBA00022676"/>
    </source>
</evidence>
<dbReference type="PANTHER" id="PTHR34136:SF1">
    <property type="entry name" value="UDP-N-ACETYL-D-MANNOSAMINURONIC ACID TRANSFERASE"/>
    <property type="match status" value="1"/>
</dbReference>
<keyword evidence="1" id="KW-0328">Glycosyltransferase</keyword>
<evidence type="ECO:0000313" key="3">
    <source>
        <dbReference type="EMBL" id="AYL95788.1"/>
    </source>
</evidence>
<organism evidence="3 4">
    <name type="scientific">Mucilaginibacter celer</name>
    <dbReference type="NCBI Taxonomy" id="2305508"/>
    <lineage>
        <taxon>Bacteria</taxon>
        <taxon>Pseudomonadati</taxon>
        <taxon>Bacteroidota</taxon>
        <taxon>Sphingobacteriia</taxon>
        <taxon>Sphingobacteriales</taxon>
        <taxon>Sphingobacteriaceae</taxon>
        <taxon>Mucilaginibacter</taxon>
    </lineage>
</organism>
<sequence>MDIYNIFISRIPRTIEDFDPRKKKLITFLNPHSYTLAVKRADLFESFDYIAPDGILVVAILNLLKAVAFKIKRFSCDMTSVVPYVFKIAIENKLSTFFLGTNASGIKESVKVFRKSFPKLKISGFRNGYFSSERERDEAILNIVKLKPDIIFVGMGTILQETMVLDLRKAGYEGAVYTCGGFLHQTKNEINFYPQFIDKLNLRFFYRIFKENGVLKRSIKTYPQFCYLMMRRLFKGGKADDSSDEAKINNKIKINEARRNIKVVSTNEELLKANRNRLANSN</sequence>
<dbReference type="Proteomes" id="UP000270046">
    <property type="component" value="Chromosome"/>
</dbReference>
<accession>A0A494VWU7</accession>
<name>A0A494VWU7_9SPHI</name>
<dbReference type="AlphaFoldDB" id="A0A494VWU7"/>
<protein>
    <submittedName>
        <fullName evidence="3">Glycosyltransferase</fullName>
    </submittedName>
</protein>
<dbReference type="KEGG" id="muh:HYN43_011030"/>
<dbReference type="InterPro" id="IPR004629">
    <property type="entry name" value="WecG_TagA_CpsF"/>
</dbReference>
<evidence type="ECO:0000313" key="4">
    <source>
        <dbReference type="Proteomes" id="UP000270046"/>
    </source>
</evidence>
<dbReference type="CDD" id="cd06533">
    <property type="entry name" value="Glyco_transf_WecG_TagA"/>
    <property type="match status" value="1"/>
</dbReference>
<dbReference type="GO" id="GO:0016758">
    <property type="term" value="F:hexosyltransferase activity"/>
    <property type="evidence" value="ECO:0007669"/>
    <property type="project" value="TreeGrafter"/>
</dbReference>
<keyword evidence="4" id="KW-1185">Reference proteome</keyword>
<gene>
    <name evidence="3" type="ORF">HYN43_011030</name>
</gene>
<dbReference type="OrthoDB" id="9771846at2"/>
<proteinExistence type="predicted"/>
<reference evidence="3 4" key="1">
    <citation type="submission" date="2018-10" db="EMBL/GenBank/DDBJ databases">
        <title>Genome sequencing of Mucilaginibacter sp. HYN0043.</title>
        <authorList>
            <person name="Kim M."/>
            <person name="Yi H."/>
        </authorList>
    </citation>
    <scope>NUCLEOTIDE SEQUENCE [LARGE SCALE GENOMIC DNA]</scope>
    <source>
        <strain evidence="3 4">HYN0043</strain>
    </source>
</reference>